<dbReference type="SUPFAM" id="SSF52540">
    <property type="entry name" value="P-loop containing nucleoside triphosphate hydrolases"/>
    <property type="match status" value="1"/>
</dbReference>
<organism evidence="8 9">
    <name type="scientific">Trinickia dinghuensis</name>
    <dbReference type="NCBI Taxonomy" id="2291023"/>
    <lineage>
        <taxon>Bacteria</taxon>
        <taxon>Pseudomonadati</taxon>
        <taxon>Pseudomonadota</taxon>
        <taxon>Betaproteobacteria</taxon>
        <taxon>Burkholderiales</taxon>
        <taxon>Burkholderiaceae</taxon>
        <taxon>Trinickia</taxon>
    </lineage>
</organism>
<evidence type="ECO:0000259" key="7">
    <source>
        <dbReference type="PROSITE" id="PS50893"/>
    </source>
</evidence>
<dbReference type="GO" id="GO:1990060">
    <property type="term" value="C:maltose transport complex"/>
    <property type="evidence" value="ECO:0007669"/>
    <property type="project" value="TreeGrafter"/>
</dbReference>
<dbReference type="SMART" id="SM00382">
    <property type="entry name" value="AAA"/>
    <property type="match status" value="1"/>
</dbReference>
<dbReference type="PANTHER" id="PTHR43875:SF3">
    <property type="entry name" value="MALTOSE_MALTODEXTRIN IMPORT ATP-BINDING PROTEIN MALK"/>
    <property type="match status" value="1"/>
</dbReference>
<name>A0A3D8K1N8_9BURK</name>
<reference evidence="8 9" key="1">
    <citation type="submission" date="2018-08" db="EMBL/GenBank/DDBJ databases">
        <title>Paraburkholderia sp. DHOM06 isolated from forest soil.</title>
        <authorList>
            <person name="Gao Z.-H."/>
            <person name="Qiu L.-H."/>
        </authorList>
    </citation>
    <scope>NUCLEOTIDE SEQUENCE [LARGE SCALE GENOMIC DNA]</scope>
    <source>
        <strain evidence="8 9">DHOM06</strain>
    </source>
</reference>
<dbReference type="CDD" id="cd03301">
    <property type="entry name" value="ABC_MalK_N"/>
    <property type="match status" value="1"/>
</dbReference>
<dbReference type="GO" id="GO:0055052">
    <property type="term" value="C:ATP-binding cassette (ABC) transporter complex, substrate-binding subunit-containing"/>
    <property type="evidence" value="ECO:0007669"/>
    <property type="project" value="TreeGrafter"/>
</dbReference>
<evidence type="ECO:0000256" key="6">
    <source>
        <dbReference type="ARBA" id="ARBA00023136"/>
    </source>
</evidence>
<dbReference type="InterPro" id="IPR017871">
    <property type="entry name" value="ABC_transporter-like_CS"/>
</dbReference>
<dbReference type="FunFam" id="3.40.50.300:FF:000042">
    <property type="entry name" value="Maltose/maltodextrin ABC transporter, ATP-binding protein"/>
    <property type="match status" value="1"/>
</dbReference>
<dbReference type="PROSITE" id="PS00211">
    <property type="entry name" value="ABC_TRANSPORTER_1"/>
    <property type="match status" value="1"/>
</dbReference>
<gene>
    <name evidence="8" type="ORF">DWV00_12090</name>
</gene>
<accession>A0A3D8K1N8</accession>
<dbReference type="AlphaFoldDB" id="A0A3D8K1N8"/>
<dbReference type="GO" id="GO:0015423">
    <property type="term" value="F:ABC-type maltose transporter activity"/>
    <property type="evidence" value="ECO:0007669"/>
    <property type="project" value="TreeGrafter"/>
</dbReference>
<keyword evidence="2" id="KW-1003">Cell membrane</keyword>
<proteinExistence type="predicted"/>
<dbReference type="InterPro" id="IPR008995">
    <property type="entry name" value="Mo/tungstate-bd_C_term_dom"/>
</dbReference>
<dbReference type="RefSeq" id="WP_115533787.1">
    <property type="nucleotide sequence ID" value="NZ_QRGA01000006.1"/>
</dbReference>
<keyword evidence="5 8" id="KW-0067">ATP-binding</keyword>
<dbReference type="InterPro" id="IPR027417">
    <property type="entry name" value="P-loop_NTPase"/>
</dbReference>
<keyword evidence="4" id="KW-0547">Nucleotide-binding</keyword>
<dbReference type="PANTHER" id="PTHR43875">
    <property type="entry name" value="MALTODEXTRIN IMPORT ATP-BINDING PROTEIN MSMX"/>
    <property type="match status" value="1"/>
</dbReference>
<protein>
    <submittedName>
        <fullName evidence="8">sn-glycerol-3-phosphate ABC transporter ATP-binding protein UgpC</fullName>
    </submittedName>
</protein>
<evidence type="ECO:0000256" key="1">
    <source>
        <dbReference type="ARBA" id="ARBA00022448"/>
    </source>
</evidence>
<dbReference type="InterPro" id="IPR040582">
    <property type="entry name" value="OB_MalK-like"/>
</dbReference>
<evidence type="ECO:0000256" key="2">
    <source>
        <dbReference type="ARBA" id="ARBA00022475"/>
    </source>
</evidence>
<keyword evidence="6" id="KW-0472">Membrane</keyword>
<sequence length="387" mass="41668">MASISLRGVQKAYGDGPQVIRDVDLEIGKNEFCVFLGPSGCGKSTLLRMIAGLEDVTDGDVSIGGKLVNDVPAAQRGVAMVFQSYALFPHMTVYENMAFGLKLAKTPKAEIDRKVRDAARILQLEALLDRHPKALSGGQRQRVAIGRAIVREPGVFLFDEPLSNLDATLRGQTRVEIARLHRQFADASVVYVTHDQIEAMTLADKIVLLHAGKDTERFGSIAQIGAPLDLYHRPKSKFVAGFIGSPRMNFLPAKVASIESNGVTVTLEHSGESVRLPLQGGRLSVGAPVTFGVRPEHLEPTHNDVSDASRGDAVTLTRAITLVEELGEHSYVHLDHPGGAVLVAKAPGDARLAQGDRARFRAPVSACHLFAEDGFAVAPIDTIEEHA</sequence>
<keyword evidence="1" id="KW-0813">Transport</keyword>
<feature type="domain" description="ABC transporter" evidence="7">
    <location>
        <begin position="4"/>
        <end position="243"/>
    </location>
</feature>
<dbReference type="InterPro" id="IPR012340">
    <property type="entry name" value="NA-bd_OB-fold"/>
</dbReference>
<evidence type="ECO:0000256" key="5">
    <source>
        <dbReference type="ARBA" id="ARBA00022840"/>
    </source>
</evidence>
<dbReference type="SUPFAM" id="SSF50331">
    <property type="entry name" value="MOP-like"/>
    <property type="match status" value="1"/>
</dbReference>
<dbReference type="GO" id="GO:0016887">
    <property type="term" value="F:ATP hydrolysis activity"/>
    <property type="evidence" value="ECO:0007669"/>
    <property type="project" value="InterPro"/>
</dbReference>
<dbReference type="Gene3D" id="2.40.50.100">
    <property type="match status" value="1"/>
</dbReference>
<dbReference type="OrthoDB" id="5298774at2"/>
<dbReference type="GO" id="GO:0005524">
    <property type="term" value="F:ATP binding"/>
    <property type="evidence" value="ECO:0007669"/>
    <property type="project" value="UniProtKB-KW"/>
</dbReference>
<comment type="caution">
    <text evidence="8">The sequence shown here is derived from an EMBL/GenBank/DDBJ whole genome shotgun (WGS) entry which is preliminary data.</text>
</comment>
<dbReference type="InterPro" id="IPR003439">
    <property type="entry name" value="ABC_transporter-like_ATP-bd"/>
</dbReference>
<keyword evidence="3" id="KW-0997">Cell inner membrane</keyword>
<dbReference type="PROSITE" id="PS50893">
    <property type="entry name" value="ABC_TRANSPORTER_2"/>
    <property type="match status" value="1"/>
</dbReference>
<evidence type="ECO:0000256" key="4">
    <source>
        <dbReference type="ARBA" id="ARBA00022741"/>
    </source>
</evidence>
<keyword evidence="9" id="KW-1185">Reference proteome</keyword>
<evidence type="ECO:0000313" key="8">
    <source>
        <dbReference type="EMBL" id="RDU98972.1"/>
    </source>
</evidence>
<dbReference type="EMBL" id="QRGA01000006">
    <property type="protein sequence ID" value="RDU98972.1"/>
    <property type="molecule type" value="Genomic_DNA"/>
</dbReference>
<dbReference type="InterPro" id="IPR047641">
    <property type="entry name" value="ABC_transpr_MalK/UgpC-like"/>
</dbReference>
<dbReference type="Proteomes" id="UP000256838">
    <property type="component" value="Unassembled WGS sequence"/>
</dbReference>
<dbReference type="Gene3D" id="3.40.50.300">
    <property type="entry name" value="P-loop containing nucleotide triphosphate hydrolases"/>
    <property type="match status" value="1"/>
</dbReference>
<dbReference type="NCBIfam" id="NF008653">
    <property type="entry name" value="PRK11650.1"/>
    <property type="match status" value="1"/>
</dbReference>
<dbReference type="InterPro" id="IPR015855">
    <property type="entry name" value="ABC_transpr_MalK-like"/>
</dbReference>
<evidence type="ECO:0000313" key="9">
    <source>
        <dbReference type="Proteomes" id="UP000256838"/>
    </source>
</evidence>
<dbReference type="Gene3D" id="2.40.50.140">
    <property type="entry name" value="Nucleic acid-binding proteins"/>
    <property type="match status" value="1"/>
</dbReference>
<dbReference type="Pfam" id="PF00005">
    <property type="entry name" value="ABC_tran"/>
    <property type="match status" value="1"/>
</dbReference>
<evidence type="ECO:0000256" key="3">
    <source>
        <dbReference type="ARBA" id="ARBA00022519"/>
    </source>
</evidence>
<dbReference type="Pfam" id="PF17912">
    <property type="entry name" value="OB_MalK"/>
    <property type="match status" value="1"/>
</dbReference>
<dbReference type="InterPro" id="IPR003593">
    <property type="entry name" value="AAA+_ATPase"/>
</dbReference>